<evidence type="ECO:0000256" key="2">
    <source>
        <dbReference type="SAM" id="Coils"/>
    </source>
</evidence>
<evidence type="ECO:0000313" key="4">
    <source>
        <dbReference type="Proteomes" id="UP000008888"/>
    </source>
</evidence>
<dbReference type="OrthoDB" id="6400876at2"/>
<dbReference type="Pfam" id="PF04012">
    <property type="entry name" value="PspA_IM30"/>
    <property type="match status" value="1"/>
</dbReference>
<dbReference type="Proteomes" id="UP000008888">
    <property type="component" value="Chromosome"/>
</dbReference>
<name>F9ZX91_METMM</name>
<accession>F9ZX91</accession>
<keyword evidence="4" id="KW-1185">Reference proteome</keyword>
<comment type="similarity">
    <text evidence="1">Belongs to the PspA/Vipp/IM30 family.</text>
</comment>
<reference evidence="3 4" key="1">
    <citation type="journal article" date="2011" name="J. Bacteriol.">
        <title>Complete Genome Sequence of the Aerobic Marine Methanotroph Methylomonas methanica MC09.</title>
        <authorList>
            <person name="Boden R."/>
            <person name="Cunliffe M."/>
            <person name="Scanlan J."/>
            <person name="Moussard H."/>
            <person name="Kits K.D."/>
            <person name="Klotz M.G."/>
            <person name="Jetten M.S."/>
            <person name="Vuilleumier S."/>
            <person name="Han J."/>
            <person name="Peters L."/>
            <person name="Mikhailova N."/>
            <person name="Teshima H."/>
            <person name="Tapia R."/>
            <person name="Kyrpides N."/>
            <person name="Ivanova N."/>
            <person name="Pagani I."/>
            <person name="Cheng J.F."/>
            <person name="Goodwin L."/>
            <person name="Han C."/>
            <person name="Hauser L."/>
            <person name="Land M.L."/>
            <person name="Lapidus A."/>
            <person name="Lucas S."/>
            <person name="Pitluck S."/>
            <person name="Woyke T."/>
            <person name="Stein L."/>
            <person name="Murrell J.C."/>
        </authorList>
    </citation>
    <scope>NUCLEOTIDE SEQUENCE [LARGE SCALE GENOMIC DNA]</scope>
    <source>
        <strain evidence="3 4">MC09</strain>
    </source>
</reference>
<dbReference type="EMBL" id="CP002738">
    <property type="protein sequence ID" value="AEF99701.1"/>
    <property type="molecule type" value="Genomic_DNA"/>
</dbReference>
<dbReference type="AlphaFoldDB" id="F9ZX91"/>
<proteinExistence type="inferred from homology"/>
<feature type="coiled-coil region" evidence="2">
    <location>
        <begin position="93"/>
        <end position="203"/>
    </location>
</feature>
<gene>
    <name evidence="3" type="ordered locus">Metme_1275</name>
</gene>
<evidence type="ECO:0000313" key="3">
    <source>
        <dbReference type="EMBL" id="AEF99701.1"/>
    </source>
</evidence>
<evidence type="ECO:0000256" key="1">
    <source>
        <dbReference type="ARBA" id="ARBA00043985"/>
    </source>
</evidence>
<protein>
    <submittedName>
        <fullName evidence="3">PspA/IM30 family protein</fullName>
    </submittedName>
</protein>
<dbReference type="eggNOG" id="COG1842">
    <property type="taxonomic scope" value="Bacteria"/>
</dbReference>
<dbReference type="RefSeq" id="WP_013817964.1">
    <property type="nucleotide sequence ID" value="NC_015572.1"/>
</dbReference>
<reference key="2">
    <citation type="submission" date="2011-05" db="EMBL/GenBank/DDBJ databases">
        <title>Complete genome sequence of the aerobic marine methanotroph Methylomonas methanica MC09.</title>
        <authorList>
            <person name="Boden R."/>
            <person name="Cunliffe M."/>
            <person name="Scanlan J."/>
            <person name="Moussard H."/>
            <person name="Kits K.D."/>
            <person name="Klotz M."/>
            <person name="Jetten M."/>
            <person name="Vuilleumier S."/>
            <person name="Han J."/>
            <person name="Peters L."/>
            <person name="Mikhailova N."/>
            <person name="Teshima H."/>
            <person name="Tapia R."/>
            <person name="Kyrpides N."/>
            <person name="Ivanova N."/>
            <person name="Pagani I."/>
            <person name="Cheng J.-F."/>
            <person name="Goodwin L."/>
            <person name="Han C."/>
            <person name="Hauser L."/>
            <person name="Land M."/>
            <person name="Lapidus A."/>
            <person name="Lucas S."/>
            <person name="Pitluck S."/>
            <person name="Woyke T."/>
            <person name="Stein L.Y."/>
            <person name="Murrell C."/>
        </authorList>
    </citation>
    <scope>NUCLEOTIDE SEQUENCE</scope>
    <source>
        <strain>MC09</strain>
    </source>
</reference>
<dbReference type="STRING" id="857087.Metme_1275"/>
<dbReference type="HOGENOM" id="CLU_1265719_0_0_6"/>
<sequence>MNSLKRIFVSIKSQIDHVADEFENHEALARAAIEDLLTLQQKTRLHLHRVTKLTGNYQQKIDQEREQARLWSDRAVKVRSQDEAKALQCVKRLRASQQQIALLEQQLAQTSSQESKIRNDLQTIEAQLLILKNKKEILSARQNRNSLQDALQDGQSSSLREAQNIFERWEGNVAMAETESFSLAEYDNLAQAFEQEEDELSLRLLLDELSQQAATNDQ</sequence>
<dbReference type="KEGG" id="mmt:Metme_1275"/>
<keyword evidence="2" id="KW-0175">Coiled coil</keyword>
<organism evidence="3 4">
    <name type="scientific">Methylomonas methanica (strain DSM 25384 / MC09)</name>
    <dbReference type="NCBI Taxonomy" id="857087"/>
    <lineage>
        <taxon>Bacteria</taxon>
        <taxon>Pseudomonadati</taxon>
        <taxon>Pseudomonadota</taxon>
        <taxon>Gammaproteobacteria</taxon>
        <taxon>Methylococcales</taxon>
        <taxon>Methylococcaceae</taxon>
        <taxon>Methylomonas</taxon>
    </lineage>
</organism>
<dbReference type="InterPro" id="IPR007157">
    <property type="entry name" value="PspA_VIPP1"/>
</dbReference>
<reference evidence="4" key="3">
    <citation type="submission" date="2011-05" db="EMBL/GenBank/DDBJ databases">
        <title>Complete sequence of Methylomonas methanica MC09.</title>
        <authorList>
            <consortium name="US DOE Joint Genome Institute"/>
            <person name="Lucas S."/>
            <person name="Han J."/>
            <person name="Lapidus A."/>
            <person name="Cheng J.-F."/>
            <person name="Goodwin L."/>
            <person name="Pitluck S."/>
            <person name="Peters L."/>
            <person name="Mikhailova N."/>
            <person name="Teshima H."/>
            <person name="Han C."/>
            <person name="Tapia R."/>
            <person name="Land M."/>
            <person name="Hauser L."/>
            <person name="Kyrpides N."/>
            <person name="Ivanova N."/>
            <person name="Pagani I."/>
            <person name="Stein L."/>
            <person name="Woyke T."/>
        </authorList>
    </citation>
    <scope>NUCLEOTIDE SEQUENCE [LARGE SCALE GENOMIC DNA]</scope>
    <source>
        <strain evidence="4">MC09</strain>
    </source>
</reference>